<gene>
    <name evidence="3" type="ORF">SDC9_33958</name>
</gene>
<feature type="domain" description="Transglutaminase-like" evidence="2">
    <location>
        <begin position="394"/>
        <end position="456"/>
    </location>
</feature>
<dbReference type="Pfam" id="PF01841">
    <property type="entry name" value="Transglut_core"/>
    <property type="match status" value="1"/>
</dbReference>
<dbReference type="SUPFAM" id="SSF54001">
    <property type="entry name" value="Cysteine proteinases"/>
    <property type="match status" value="1"/>
</dbReference>
<dbReference type="Gene3D" id="3.10.620.30">
    <property type="match status" value="1"/>
</dbReference>
<evidence type="ECO:0000313" key="3">
    <source>
        <dbReference type="EMBL" id="MPL87945.1"/>
    </source>
</evidence>
<proteinExistence type="predicted"/>
<comment type="caution">
    <text evidence="3">The sequence shown here is derived from an EMBL/GenBank/DDBJ whole genome shotgun (WGS) entry which is preliminary data.</text>
</comment>
<protein>
    <recommendedName>
        <fullName evidence="2">Transglutaminase-like domain-containing protein</fullName>
    </recommendedName>
</protein>
<sequence>MSSNFAKVISITLKTPTEVKPSKKFTINVYLKTGDNIAGFIYNKNGNTYINGSRKLPLVYTPFKTFFSSIGASKNNIKSSSNGVATRTDTAGKSKFTVKVSYSQGGKTWSINKTVKVTSSAKNTKKTYTTKKSTNNKPVSKNNQSTTNVKSGTSIKVSLSNHEHAHLASLVNMDSYIINSKKISYWNLKKSTTLTRVTDYIYKVDKNGWYSGTIKSKNGVSWKKLTKKPNKSGNWFNLTNTSGKYLIRNKVTQYTNDTSKIALMFFVSVKTSINHNSLIPYISYNYTLVNKNTKSKKTVRFFEKSDTSIYFIKNSDLPSSYNIYLKDVIYLKSFGSPTSLKDKTIKNLVINIIKKIDGEITPYKKANEIFKWVHNNIRYPSSSYSGTRYKALGTLSGKVGNCVDQTHLMVALLRSSGLPTKYLNYASCVFRSGLVTGHVFGIVYVNNKWYEFDTTGGSDNGLGIIKNVKSRSKAYGNLTNLNC</sequence>
<dbReference type="InterPro" id="IPR002931">
    <property type="entry name" value="Transglutaminase-like"/>
</dbReference>
<dbReference type="SMART" id="SM00460">
    <property type="entry name" value="TGc"/>
    <property type="match status" value="1"/>
</dbReference>
<organism evidence="3">
    <name type="scientific">bioreactor metagenome</name>
    <dbReference type="NCBI Taxonomy" id="1076179"/>
    <lineage>
        <taxon>unclassified sequences</taxon>
        <taxon>metagenomes</taxon>
        <taxon>ecological metagenomes</taxon>
    </lineage>
</organism>
<feature type="compositionally biased region" description="Polar residues" evidence="1">
    <location>
        <begin position="138"/>
        <end position="152"/>
    </location>
</feature>
<dbReference type="EMBL" id="VSSQ01000247">
    <property type="protein sequence ID" value="MPL87945.1"/>
    <property type="molecule type" value="Genomic_DNA"/>
</dbReference>
<dbReference type="AlphaFoldDB" id="A0A644VA69"/>
<feature type="region of interest" description="Disordered" evidence="1">
    <location>
        <begin position="126"/>
        <end position="152"/>
    </location>
</feature>
<evidence type="ECO:0000259" key="2">
    <source>
        <dbReference type="SMART" id="SM00460"/>
    </source>
</evidence>
<dbReference type="InterPro" id="IPR038765">
    <property type="entry name" value="Papain-like_cys_pep_sf"/>
</dbReference>
<evidence type="ECO:0000256" key="1">
    <source>
        <dbReference type="SAM" id="MobiDB-lite"/>
    </source>
</evidence>
<dbReference type="PANTHER" id="PTHR33490">
    <property type="entry name" value="BLR5614 PROTEIN-RELATED"/>
    <property type="match status" value="1"/>
</dbReference>
<name>A0A644VA69_9ZZZZ</name>
<reference evidence="3" key="1">
    <citation type="submission" date="2019-08" db="EMBL/GenBank/DDBJ databases">
        <authorList>
            <person name="Kucharzyk K."/>
            <person name="Murdoch R.W."/>
            <person name="Higgins S."/>
            <person name="Loffler F."/>
        </authorList>
    </citation>
    <scope>NUCLEOTIDE SEQUENCE</scope>
</reference>
<accession>A0A644VA69</accession>